<proteinExistence type="predicted"/>
<dbReference type="AlphaFoldDB" id="A0AAE3JJ31"/>
<reference evidence="3" key="1">
    <citation type="submission" date="2021-08" db="EMBL/GenBank/DDBJ databases">
        <title>Comparative analyses of Brucepasteria parasyntrophica and Teretinema zuelzerae.</title>
        <authorList>
            <person name="Song Y."/>
            <person name="Brune A."/>
        </authorList>
    </citation>
    <scope>NUCLEOTIDE SEQUENCE</scope>
    <source>
        <strain evidence="3">DSM 1903</strain>
    </source>
</reference>
<dbReference type="PROSITE" id="PS50894">
    <property type="entry name" value="HPT"/>
    <property type="match status" value="1"/>
</dbReference>
<comment type="caution">
    <text evidence="3">The sequence shown here is derived from an EMBL/GenBank/DDBJ whole genome shotgun (WGS) entry which is preliminary data.</text>
</comment>
<accession>A0AAE3JJ31</accession>
<protein>
    <submittedName>
        <fullName evidence="3">Hpt domain-containing protein</fullName>
    </submittedName>
</protein>
<dbReference type="SUPFAM" id="SSF47226">
    <property type="entry name" value="Histidine-containing phosphotransfer domain, HPT domain"/>
    <property type="match status" value="1"/>
</dbReference>
<gene>
    <name evidence="3" type="ORF">K7J14_09390</name>
</gene>
<evidence type="ECO:0000259" key="2">
    <source>
        <dbReference type="PROSITE" id="PS50894"/>
    </source>
</evidence>
<evidence type="ECO:0000313" key="3">
    <source>
        <dbReference type="EMBL" id="MCD1654911.1"/>
    </source>
</evidence>
<dbReference type="InterPro" id="IPR036641">
    <property type="entry name" value="HPT_dom_sf"/>
</dbReference>
<organism evidence="3 4">
    <name type="scientific">Teretinema zuelzerae</name>
    <dbReference type="NCBI Taxonomy" id="156"/>
    <lineage>
        <taxon>Bacteria</taxon>
        <taxon>Pseudomonadati</taxon>
        <taxon>Spirochaetota</taxon>
        <taxon>Spirochaetia</taxon>
        <taxon>Spirochaetales</taxon>
        <taxon>Treponemataceae</taxon>
        <taxon>Teretinema</taxon>
    </lineage>
</organism>
<evidence type="ECO:0000313" key="4">
    <source>
        <dbReference type="Proteomes" id="UP001198163"/>
    </source>
</evidence>
<dbReference type="EMBL" id="JAINWA010000003">
    <property type="protein sequence ID" value="MCD1654911.1"/>
    <property type="molecule type" value="Genomic_DNA"/>
</dbReference>
<feature type="domain" description="HPt" evidence="2">
    <location>
        <begin position="14"/>
        <end position="110"/>
    </location>
</feature>
<evidence type="ECO:0000256" key="1">
    <source>
        <dbReference type="PROSITE-ProRule" id="PRU00110"/>
    </source>
</evidence>
<keyword evidence="4" id="KW-1185">Reference proteome</keyword>
<sequence length="118" mass="13243">MLLQIKDITERFSSEIGLYKELAALLCEREGEIESLNALATGRDAARIAYIAHKLKGAAGILGAELLADTAGELEEAARSRTEIDYDLVSERIRELKKNYRETCEAIREFVRENEKPS</sequence>
<dbReference type="GO" id="GO:0000160">
    <property type="term" value="P:phosphorelay signal transduction system"/>
    <property type="evidence" value="ECO:0007669"/>
    <property type="project" value="InterPro"/>
</dbReference>
<name>A0AAE3JJ31_9SPIR</name>
<dbReference type="Pfam" id="PF01627">
    <property type="entry name" value="Hpt"/>
    <property type="match status" value="1"/>
</dbReference>
<dbReference type="GO" id="GO:0004672">
    <property type="term" value="F:protein kinase activity"/>
    <property type="evidence" value="ECO:0007669"/>
    <property type="project" value="UniProtKB-ARBA"/>
</dbReference>
<dbReference type="Gene3D" id="1.20.120.160">
    <property type="entry name" value="HPT domain"/>
    <property type="match status" value="1"/>
</dbReference>
<dbReference type="SMART" id="SM00073">
    <property type="entry name" value="HPT"/>
    <property type="match status" value="1"/>
</dbReference>
<dbReference type="RefSeq" id="WP_230755566.1">
    <property type="nucleotide sequence ID" value="NZ_JAINWA010000003.1"/>
</dbReference>
<keyword evidence="1" id="KW-0597">Phosphoprotein</keyword>
<dbReference type="Proteomes" id="UP001198163">
    <property type="component" value="Unassembled WGS sequence"/>
</dbReference>
<feature type="modified residue" description="Phosphohistidine" evidence="1">
    <location>
        <position position="53"/>
    </location>
</feature>
<dbReference type="InterPro" id="IPR008207">
    <property type="entry name" value="Sig_transdc_His_kin_Hpt_dom"/>
</dbReference>